<dbReference type="RefSeq" id="WP_129226495.1">
    <property type="nucleotide sequence ID" value="NZ_QYBB01000010.1"/>
</dbReference>
<sequence length="65" mass="7053">MGQEKRFGKRVAEPSSVQIVHELKLMALRQSLDATVARDGTAPLPADEARHPVRDGTAPSFPDSL</sequence>
<protein>
    <submittedName>
        <fullName evidence="2">Uncharacterized protein</fullName>
    </submittedName>
</protein>
<reference evidence="2 3" key="1">
    <citation type="submission" date="2018-12" db="EMBL/GenBank/DDBJ databases">
        <authorList>
            <person name="Grouzdev D.S."/>
            <person name="Krutkina M.S."/>
        </authorList>
    </citation>
    <scope>NUCLEOTIDE SEQUENCE [LARGE SCALE GENOMIC DNA]</scope>
    <source>
        <strain evidence="2 3">RmlP026</strain>
    </source>
</reference>
<accession>A0A4Q2U7T1</accession>
<dbReference type="AlphaFoldDB" id="A0A4Q2U7T1"/>
<dbReference type="OrthoDB" id="8457013at2"/>
<dbReference type="EMBL" id="QYBB01000010">
    <property type="protein sequence ID" value="RYC31978.1"/>
    <property type="molecule type" value="Genomic_DNA"/>
</dbReference>
<evidence type="ECO:0000313" key="2">
    <source>
        <dbReference type="EMBL" id="RYC31978.1"/>
    </source>
</evidence>
<reference evidence="2 3" key="2">
    <citation type="submission" date="2019-02" db="EMBL/GenBank/DDBJ databases">
        <title>'Lichenibacterium ramalinii' gen. nov. sp. nov., 'Lichenibacterium minor' gen. nov. sp. nov.</title>
        <authorList>
            <person name="Pankratov T."/>
        </authorList>
    </citation>
    <scope>NUCLEOTIDE SEQUENCE [LARGE SCALE GENOMIC DNA]</scope>
    <source>
        <strain evidence="2 3">RmlP026</strain>
    </source>
</reference>
<evidence type="ECO:0000313" key="3">
    <source>
        <dbReference type="Proteomes" id="UP000290759"/>
    </source>
</evidence>
<comment type="caution">
    <text evidence="2">The sequence shown here is derived from an EMBL/GenBank/DDBJ whole genome shotgun (WGS) entry which is preliminary data.</text>
</comment>
<feature type="region of interest" description="Disordered" evidence="1">
    <location>
        <begin position="38"/>
        <end position="65"/>
    </location>
</feature>
<evidence type="ECO:0000256" key="1">
    <source>
        <dbReference type="SAM" id="MobiDB-lite"/>
    </source>
</evidence>
<dbReference type="Proteomes" id="UP000290759">
    <property type="component" value="Unassembled WGS sequence"/>
</dbReference>
<organism evidence="2 3">
    <name type="scientific">Lichenibacterium minor</name>
    <dbReference type="NCBI Taxonomy" id="2316528"/>
    <lineage>
        <taxon>Bacteria</taxon>
        <taxon>Pseudomonadati</taxon>
        <taxon>Pseudomonadota</taxon>
        <taxon>Alphaproteobacteria</taxon>
        <taxon>Hyphomicrobiales</taxon>
        <taxon>Lichenihabitantaceae</taxon>
        <taxon>Lichenibacterium</taxon>
    </lineage>
</organism>
<gene>
    <name evidence="2" type="ORF">D3273_11180</name>
</gene>
<proteinExistence type="predicted"/>
<keyword evidence="3" id="KW-1185">Reference proteome</keyword>
<name>A0A4Q2U7T1_9HYPH</name>